<evidence type="ECO:0000256" key="1">
    <source>
        <dbReference type="SAM" id="MobiDB-lite"/>
    </source>
</evidence>
<feature type="compositionally biased region" description="Basic and acidic residues" evidence="1">
    <location>
        <begin position="13"/>
        <end position="26"/>
    </location>
</feature>
<dbReference type="STRING" id="183763.LP52_15555"/>
<keyword evidence="3" id="KW-1185">Reference proteome</keyword>
<organism evidence="2 3">
    <name type="scientific">Streptomonospora alba</name>
    <dbReference type="NCBI Taxonomy" id="183763"/>
    <lineage>
        <taxon>Bacteria</taxon>
        <taxon>Bacillati</taxon>
        <taxon>Actinomycetota</taxon>
        <taxon>Actinomycetes</taxon>
        <taxon>Streptosporangiales</taxon>
        <taxon>Nocardiopsidaceae</taxon>
        <taxon>Streptomonospora</taxon>
    </lineage>
</organism>
<feature type="region of interest" description="Disordered" evidence="1">
    <location>
        <begin position="1"/>
        <end position="26"/>
    </location>
</feature>
<evidence type="ECO:0000313" key="3">
    <source>
        <dbReference type="Proteomes" id="UP000031675"/>
    </source>
</evidence>
<dbReference type="Proteomes" id="UP000031675">
    <property type="component" value="Unassembled WGS sequence"/>
</dbReference>
<sequence length="158" mass="18039">MSRLEPDGVNESAEDHKDIGPSDVRSDSTGFLGAFDQRIGPHMQLIPTLGHFWISFRGRPQEHKILVLQLFCRHSQELQQRTRRISGFQQLPRDGAERVEMTAYDHGDQFLLRGEVSKDGPLRHARTASDIRDRGVHAPLAELLLCRSEEQFSVSRRV</sequence>
<name>A0A0C2G4B3_9ACTN</name>
<reference evidence="3" key="1">
    <citation type="journal article" date="2015" name="Chem. Biol.">
        <title>Structure, bioactivity, and resistance mechanism of streptomonomicin, an unusual lasso Peptide from an understudied halophilic actinomycete.</title>
        <authorList>
            <person name="Metelev M."/>
            <person name="Tietz J.I."/>
            <person name="Melby J.O."/>
            <person name="Blair P.M."/>
            <person name="Zhu L."/>
            <person name="Livnat I."/>
            <person name="Severinov K."/>
            <person name="Mitchell D.A."/>
        </authorList>
    </citation>
    <scope>NUCLEOTIDE SEQUENCE [LARGE SCALE GENOMIC DNA]</scope>
    <source>
        <strain evidence="3">YIM 90003</strain>
    </source>
</reference>
<proteinExistence type="predicted"/>
<comment type="caution">
    <text evidence="2">The sequence shown here is derived from an EMBL/GenBank/DDBJ whole genome shotgun (WGS) entry which is preliminary data.</text>
</comment>
<evidence type="ECO:0000313" key="2">
    <source>
        <dbReference type="EMBL" id="KIH98103.1"/>
    </source>
</evidence>
<dbReference type="AlphaFoldDB" id="A0A0C2G4B3"/>
<accession>A0A0C2G4B3</accession>
<protein>
    <submittedName>
        <fullName evidence="2">Uncharacterized protein</fullName>
    </submittedName>
</protein>
<dbReference type="EMBL" id="JROO01000029">
    <property type="protein sequence ID" value="KIH98103.1"/>
    <property type="molecule type" value="Genomic_DNA"/>
</dbReference>
<gene>
    <name evidence="2" type="ORF">LP52_15555</name>
</gene>